<comment type="function">
    <text evidence="2">Catalyzes the dismutation of two molecules of 6,7-dimethyl-8-ribityllumazine, resulting in the formation of riboflavin and 5-amino-6-(D-ribitylamino)uracil.</text>
</comment>
<dbReference type="PROSITE" id="PS51177">
    <property type="entry name" value="LUMAZINE_BIND"/>
    <property type="match status" value="2"/>
</dbReference>
<feature type="domain" description="Lumazine-binding" evidence="11">
    <location>
        <begin position="98"/>
        <end position="193"/>
    </location>
</feature>
<evidence type="ECO:0000256" key="8">
    <source>
        <dbReference type="ARBA" id="ARBA00022737"/>
    </source>
</evidence>
<keyword evidence="6" id="KW-0686">Riboflavin biosynthesis</keyword>
<organism evidence="12 13">
    <name type="scientific">Candidatus Magasanikbacteria bacterium CG10_big_fil_rev_8_21_14_0_10_42_10</name>
    <dbReference type="NCBI Taxonomy" id="1974649"/>
    <lineage>
        <taxon>Bacteria</taxon>
        <taxon>Candidatus Magasanikiibacteriota</taxon>
    </lineage>
</organism>
<evidence type="ECO:0000256" key="5">
    <source>
        <dbReference type="ARBA" id="ARBA00013950"/>
    </source>
</evidence>
<dbReference type="InterPro" id="IPR023366">
    <property type="entry name" value="ATP_synth_asu-like_sf"/>
</dbReference>
<comment type="caution">
    <text evidence="12">The sequence shown here is derived from an EMBL/GenBank/DDBJ whole genome shotgun (WGS) entry which is preliminary data.</text>
</comment>
<proteinExistence type="predicted"/>
<dbReference type="SUPFAM" id="SSF63380">
    <property type="entry name" value="Riboflavin synthase domain-like"/>
    <property type="match status" value="2"/>
</dbReference>
<dbReference type="NCBIfam" id="NF009566">
    <property type="entry name" value="PRK13020.1"/>
    <property type="match status" value="1"/>
</dbReference>
<dbReference type="PIRSF" id="PIRSF000498">
    <property type="entry name" value="Riboflavin_syn_A"/>
    <property type="match status" value="1"/>
</dbReference>
<evidence type="ECO:0000256" key="6">
    <source>
        <dbReference type="ARBA" id="ARBA00022619"/>
    </source>
</evidence>
<evidence type="ECO:0000256" key="10">
    <source>
        <dbReference type="PROSITE-ProRule" id="PRU00524"/>
    </source>
</evidence>
<dbReference type="AlphaFoldDB" id="A0A2H0TVN2"/>
<evidence type="ECO:0000256" key="2">
    <source>
        <dbReference type="ARBA" id="ARBA00002803"/>
    </source>
</evidence>
<feature type="repeat" description="Lumazine-binding" evidence="10">
    <location>
        <begin position="98"/>
        <end position="193"/>
    </location>
</feature>
<keyword evidence="7" id="KW-0808">Transferase</keyword>
<evidence type="ECO:0000313" key="13">
    <source>
        <dbReference type="Proteomes" id="UP000231530"/>
    </source>
</evidence>
<gene>
    <name evidence="12" type="ORF">COU32_03030</name>
</gene>
<evidence type="ECO:0000256" key="7">
    <source>
        <dbReference type="ARBA" id="ARBA00022679"/>
    </source>
</evidence>
<dbReference type="EC" id="2.5.1.9" evidence="4 9"/>
<name>A0A2H0TVN2_9BACT</name>
<dbReference type="FunFam" id="2.40.30.20:FF:000003">
    <property type="entry name" value="Riboflavin synthase, alpha subunit"/>
    <property type="match status" value="1"/>
</dbReference>
<sequence>MFSGIIQSIAPISSLKKNEHGATLALHFNEALLRDLNIGASVSVAGVCLTVINIENNTVSFDLTEETLTVTTLANLKELDVLNIERSIKVGDEIGGHLLSGHAHSIATLLEKNDNGILKFQLPEELKKFVIEKGFIALNGASLTVIDYDIASGTFSVAFIPETLRATTFGTLHVGDYVNVEVDQQTRAVVETVERVLAQR</sequence>
<evidence type="ECO:0000256" key="3">
    <source>
        <dbReference type="ARBA" id="ARBA00004887"/>
    </source>
</evidence>
<comment type="catalytic activity">
    <reaction evidence="1">
        <text>2 6,7-dimethyl-8-(1-D-ribityl)lumazine + H(+) = 5-amino-6-(D-ribitylamino)uracil + riboflavin</text>
        <dbReference type="Rhea" id="RHEA:20772"/>
        <dbReference type="ChEBI" id="CHEBI:15378"/>
        <dbReference type="ChEBI" id="CHEBI:15934"/>
        <dbReference type="ChEBI" id="CHEBI:57986"/>
        <dbReference type="ChEBI" id="CHEBI:58201"/>
        <dbReference type="EC" id="2.5.1.9"/>
    </reaction>
</comment>
<dbReference type="Pfam" id="PF00677">
    <property type="entry name" value="Lum_binding"/>
    <property type="match status" value="2"/>
</dbReference>
<dbReference type="InterPro" id="IPR017938">
    <property type="entry name" value="Riboflavin_synthase-like_b-brl"/>
</dbReference>
<comment type="pathway">
    <text evidence="3">Cofactor biosynthesis; riboflavin biosynthesis; riboflavin from 2-hydroxy-3-oxobutyl phosphate and 5-amino-6-(D-ribitylamino)uracil: step 2/2.</text>
</comment>
<dbReference type="CDD" id="cd00402">
    <property type="entry name" value="Riboflavin_synthase_like"/>
    <property type="match status" value="1"/>
</dbReference>
<evidence type="ECO:0000256" key="1">
    <source>
        <dbReference type="ARBA" id="ARBA00000968"/>
    </source>
</evidence>
<dbReference type="InterPro" id="IPR001783">
    <property type="entry name" value="Lumazine-bd"/>
</dbReference>
<evidence type="ECO:0000256" key="4">
    <source>
        <dbReference type="ARBA" id="ARBA00012827"/>
    </source>
</evidence>
<reference evidence="13" key="1">
    <citation type="submission" date="2017-09" db="EMBL/GenBank/DDBJ databases">
        <title>Depth-based differentiation of microbial function through sediment-hosted aquifers and enrichment of novel symbionts in the deep terrestrial subsurface.</title>
        <authorList>
            <person name="Probst A.J."/>
            <person name="Ladd B."/>
            <person name="Jarett J.K."/>
            <person name="Geller-Mcgrath D.E."/>
            <person name="Sieber C.M.K."/>
            <person name="Emerson J.B."/>
            <person name="Anantharaman K."/>
            <person name="Thomas B.C."/>
            <person name="Malmstrom R."/>
            <person name="Stieglmeier M."/>
            <person name="Klingl A."/>
            <person name="Woyke T."/>
            <person name="Ryan C.M."/>
            <person name="Banfield J.F."/>
        </authorList>
    </citation>
    <scope>NUCLEOTIDE SEQUENCE [LARGE SCALE GENOMIC DNA]</scope>
</reference>
<dbReference type="Proteomes" id="UP000231530">
    <property type="component" value="Unassembled WGS sequence"/>
</dbReference>
<dbReference type="GO" id="GO:0004746">
    <property type="term" value="F:riboflavin synthase activity"/>
    <property type="evidence" value="ECO:0007669"/>
    <property type="project" value="UniProtKB-UniRule"/>
</dbReference>
<protein>
    <recommendedName>
        <fullName evidence="5 9">Riboflavin synthase</fullName>
        <ecNumber evidence="4 9">2.5.1.9</ecNumber>
    </recommendedName>
</protein>
<dbReference type="GO" id="GO:0009231">
    <property type="term" value="P:riboflavin biosynthetic process"/>
    <property type="evidence" value="ECO:0007669"/>
    <property type="project" value="UniProtKB-KW"/>
</dbReference>
<accession>A0A2H0TVN2</accession>
<evidence type="ECO:0000259" key="11">
    <source>
        <dbReference type="PROSITE" id="PS51177"/>
    </source>
</evidence>
<evidence type="ECO:0000313" key="12">
    <source>
        <dbReference type="EMBL" id="PIR76218.1"/>
    </source>
</evidence>
<dbReference type="InterPro" id="IPR026017">
    <property type="entry name" value="Lumazine-bd_dom"/>
</dbReference>
<dbReference type="NCBIfam" id="TIGR00187">
    <property type="entry name" value="ribE"/>
    <property type="match status" value="1"/>
</dbReference>
<feature type="domain" description="Lumazine-binding" evidence="11">
    <location>
        <begin position="1"/>
        <end position="97"/>
    </location>
</feature>
<dbReference type="NCBIfam" id="NF006767">
    <property type="entry name" value="PRK09289.1"/>
    <property type="match status" value="1"/>
</dbReference>
<keyword evidence="8" id="KW-0677">Repeat</keyword>
<dbReference type="PANTHER" id="PTHR21098">
    <property type="entry name" value="RIBOFLAVIN SYNTHASE ALPHA CHAIN"/>
    <property type="match status" value="1"/>
</dbReference>
<dbReference type="PANTHER" id="PTHR21098:SF0">
    <property type="entry name" value="RIBOFLAVIN SYNTHASE"/>
    <property type="match status" value="1"/>
</dbReference>
<dbReference type="Gene3D" id="2.40.30.20">
    <property type="match status" value="2"/>
</dbReference>
<feature type="repeat" description="Lumazine-binding" evidence="10">
    <location>
        <begin position="1"/>
        <end position="97"/>
    </location>
</feature>
<dbReference type="EMBL" id="PFBY01000036">
    <property type="protein sequence ID" value="PIR76218.1"/>
    <property type="molecule type" value="Genomic_DNA"/>
</dbReference>
<evidence type="ECO:0000256" key="9">
    <source>
        <dbReference type="NCBIfam" id="TIGR00187"/>
    </source>
</evidence>